<dbReference type="PANTHER" id="PTHR10655:SF17">
    <property type="entry name" value="LYSOPHOSPHOLIPASE-LIKE PROTEIN 1"/>
    <property type="match status" value="1"/>
</dbReference>
<comment type="caution">
    <text evidence="4">The sequence shown here is derived from an EMBL/GenBank/DDBJ whole genome shotgun (WGS) entry which is preliminary data.</text>
</comment>
<name>A0ABP0KL82_9DINO</name>
<sequence>MHGLGDSAEGFADVAQMFAQRMTSTLFVLPTAPNSPVSINMGMRMPSWYDITGLSDRANENCEGIAESRARISKILDDEHAKGVPFSRMVLSGFSQGGAMSLFTGLQMPAEKKLAAILVMSGYLPAKDKFALSDGAKDTPVLHCHGTADPMVAFEWAQLTQTRLVEMGVSNYKLEPFEGMQHTVLPQELGMALQFLQERLPDAQAVAGAASSSASASKSIDDMSVEELKAAISNAGLGDQAVGLLEKQELAQLLQRNAGQASDGSTEAPREL</sequence>
<keyword evidence="5" id="KW-1185">Reference proteome</keyword>
<dbReference type="Pfam" id="PF02230">
    <property type="entry name" value="Abhydrolase_2"/>
    <property type="match status" value="1"/>
</dbReference>
<evidence type="ECO:0000256" key="2">
    <source>
        <dbReference type="ARBA" id="ARBA00022801"/>
    </source>
</evidence>
<evidence type="ECO:0000313" key="5">
    <source>
        <dbReference type="Proteomes" id="UP001642464"/>
    </source>
</evidence>
<comment type="similarity">
    <text evidence="1">Belongs to the AB hydrolase superfamily. AB hydrolase 2 family.</text>
</comment>
<dbReference type="InterPro" id="IPR050565">
    <property type="entry name" value="LYPA1-2/EST-like"/>
</dbReference>
<dbReference type="PANTHER" id="PTHR10655">
    <property type="entry name" value="LYSOPHOSPHOLIPASE-RELATED"/>
    <property type="match status" value="1"/>
</dbReference>
<proteinExistence type="inferred from homology"/>
<evidence type="ECO:0000259" key="3">
    <source>
        <dbReference type="Pfam" id="PF02230"/>
    </source>
</evidence>
<protein>
    <submittedName>
        <fullName evidence="4">Acyl-protein thioesterase 1</fullName>
    </submittedName>
</protein>
<feature type="domain" description="Phospholipase/carboxylesterase/thioesterase" evidence="3">
    <location>
        <begin position="1"/>
        <end position="197"/>
    </location>
</feature>
<dbReference type="SUPFAM" id="SSF53474">
    <property type="entry name" value="alpha/beta-Hydrolases"/>
    <property type="match status" value="1"/>
</dbReference>
<keyword evidence="2" id="KW-0378">Hydrolase</keyword>
<dbReference type="EMBL" id="CAXAMM010011994">
    <property type="protein sequence ID" value="CAK9027616.1"/>
    <property type="molecule type" value="Genomic_DNA"/>
</dbReference>
<dbReference type="Gene3D" id="3.40.50.1820">
    <property type="entry name" value="alpha/beta hydrolase"/>
    <property type="match status" value="1"/>
</dbReference>
<dbReference type="InterPro" id="IPR003140">
    <property type="entry name" value="PLipase/COase/thioEstase"/>
</dbReference>
<evidence type="ECO:0000313" key="4">
    <source>
        <dbReference type="EMBL" id="CAK9027616.1"/>
    </source>
</evidence>
<dbReference type="Proteomes" id="UP001642464">
    <property type="component" value="Unassembled WGS sequence"/>
</dbReference>
<dbReference type="InterPro" id="IPR029058">
    <property type="entry name" value="AB_hydrolase_fold"/>
</dbReference>
<evidence type="ECO:0000256" key="1">
    <source>
        <dbReference type="ARBA" id="ARBA00006499"/>
    </source>
</evidence>
<reference evidence="4 5" key="1">
    <citation type="submission" date="2024-02" db="EMBL/GenBank/DDBJ databases">
        <authorList>
            <person name="Chen Y."/>
            <person name="Shah S."/>
            <person name="Dougan E. K."/>
            <person name="Thang M."/>
            <person name="Chan C."/>
        </authorList>
    </citation>
    <scope>NUCLEOTIDE SEQUENCE [LARGE SCALE GENOMIC DNA]</scope>
</reference>
<accession>A0ABP0KL82</accession>
<gene>
    <name evidence="4" type="ORF">SCF082_LOCUS18001</name>
</gene>
<organism evidence="4 5">
    <name type="scientific">Durusdinium trenchii</name>
    <dbReference type="NCBI Taxonomy" id="1381693"/>
    <lineage>
        <taxon>Eukaryota</taxon>
        <taxon>Sar</taxon>
        <taxon>Alveolata</taxon>
        <taxon>Dinophyceae</taxon>
        <taxon>Suessiales</taxon>
        <taxon>Symbiodiniaceae</taxon>
        <taxon>Durusdinium</taxon>
    </lineage>
</organism>